<evidence type="ECO:0000313" key="8">
    <source>
        <dbReference type="Proteomes" id="UP000006810"/>
    </source>
</evidence>
<protein>
    <recommendedName>
        <fullName evidence="6">Mutator family transposase</fullName>
    </recommendedName>
</protein>
<dbReference type="PATRIC" id="fig|496833.3.peg.135"/>
<evidence type="ECO:0000256" key="6">
    <source>
        <dbReference type="RuleBase" id="RU365089"/>
    </source>
</evidence>
<evidence type="ECO:0000256" key="2">
    <source>
        <dbReference type="ARBA" id="ARBA00010961"/>
    </source>
</evidence>
<sequence>MNKILSRKDFLFMKRKPINPVIDEITEKILENYNPVTSGDLSMAMKEVFQNTIQKMMNKEFDNFMGYEKNDNKVQKENYRNGFSKKNVNSQYGQMEIDIPRDREAKFEPIIIKKYERDISELVDMVFALYSRGMSTRDVSDFMFSKYGVNYSPTQISQLTNEIVEDARLWQERKLETYYPIIYIDAVHFHVVDNNVVTKKATYVIMGINGEGQKEILGLYIGENESAKFWMSVLNALKNRGISKINIICSDNLKGIQQAIEAVFPDSKQQRCIVHMIRNSVKYVNYKDMKEFCKDLKSVYQSNDAKNAMDNLDIFEDKWGKKYPTSISIWRRNWSEISTMFDYSLEIRTLIYTTNSIENLNSVFRKYTKTKTVFPSDDSLLKILFLASQQIIKNEVIQELEIDLAF</sequence>
<comment type="similarity">
    <text evidence="2 6">Belongs to the transposase mutator family.</text>
</comment>
<organism evidence="7 8">
    <name type="scientific">Mycoplasmopsis fermentans (strain ATCC 19989 / NBRC 14854 / NCTC 10117 / PG18)</name>
    <name type="common">Mycoplasma fermentans</name>
    <dbReference type="NCBI Taxonomy" id="496833"/>
    <lineage>
        <taxon>Bacteria</taxon>
        <taxon>Bacillati</taxon>
        <taxon>Mycoplasmatota</taxon>
        <taxon>Mycoplasmoidales</taxon>
        <taxon>Metamycoplasmataceae</taxon>
        <taxon>Mycoplasmopsis</taxon>
    </lineage>
</organism>
<keyword evidence="6" id="KW-0814">Transposable element</keyword>
<dbReference type="HOGENOM" id="CLU_036805_2_0_14"/>
<dbReference type="Pfam" id="PF00872">
    <property type="entry name" value="Transposase_mut"/>
    <property type="match status" value="1"/>
</dbReference>
<name>C4XF91_MYCFP</name>
<dbReference type="GO" id="GO:0006313">
    <property type="term" value="P:DNA transposition"/>
    <property type="evidence" value="ECO:0007669"/>
    <property type="project" value="UniProtKB-UniRule"/>
</dbReference>
<keyword evidence="8" id="KW-1185">Reference proteome</keyword>
<comment type="function">
    <text evidence="1 6">Required for the transposition of the insertion element.</text>
</comment>
<proteinExistence type="inferred from homology"/>
<dbReference type="PROSITE" id="PS01007">
    <property type="entry name" value="TRANSPOSASE_MUTATOR"/>
    <property type="match status" value="1"/>
</dbReference>
<dbReference type="AlphaFoldDB" id="C4XF91"/>
<dbReference type="PANTHER" id="PTHR33217:SF8">
    <property type="entry name" value="MUTATOR FAMILY TRANSPOSASE"/>
    <property type="match status" value="1"/>
</dbReference>
<dbReference type="GO" id="GO:0003677">
    <property type="term" value="F:DNA binding"/>
    <property type="evidence" value="ECO:0007669"/>
    <property type="project" value="UniProtKB-UniRule"/>
</dbReference>
<dbReference type="InterPro" id="IPR001207">
    <property type="entry name" value="Transposase_mutator"/>
</dbReference>
<dbReference type="Proteomes" id="UP000006810">
    <property type="component" value="Chromosome"/>
</dbReference>
<dbReference type="NCBIfam" id="NF033543">
    <property type="entry name" value="transpos_IS256"/>
    <property type="match status" value="1"/>
</dbReference>
<dbReference type="PANTHER" id="PTHR33217">
    <property type="entry name" value="TRANSPOSASE FOR INSERTION SEQUENCE ELEMENT IS1081"/>
    <property type="match status" value="1"/>
</dbReference>
<keyword evidence="3 6" id="KW-0815">Transposition</keyword>
<evidence type="ECO:0000256" key="4">
    <source>
        <dbReference type="ARBA" id="ARBA00023125"/>
    </source>
</evidence>
<keyword evidence="4 6" id="KW-0238">DNA-binding</keyword>
<reference evidence="7 8" key="1">
    <citation type="journal article" date="2009" name="Curr. Microbiol.">
        <title>Molecular cloning and expression of a novel cholinephosphotransferase involved in glycoglycerophospholipid biosynthesis of Mycoplasma fermentans.</title>
        <authorList>
            <person name="Ishida N."/>
            <person name="Irikura D."/>
            <person name="Matsuda K."/>
            <person name="Sato S."/>
            <person name="Asano K."/>
        </authorList>
    </citation>
    <scope>NUCLEOTIDE SEQUENCE [LARGE SCALE GENOMIC DNA]</scope>
    <source>
        <strain evidence="8">ATCC 19989 / NBRC 14854 / NCTC 10117 / PG18</strain>
    </source>
</reference>
<evidence type="ECO:0000256" key="3">
    <source>
        <dbReference type="ARBA" id="ARBA00022578"/>
    </source>
</evidence>
<evidence type="ECO:0000256" key="5">
    <source>
        <dbReference type="ARBA" id="ARBA00023172"/>
    </source>
</evidence>
<evidence type="ECO:0000313" key="7">
    <source>
        <dbReference type="EMBL" id="BAH69813.1"/>
    </source>
</evidence>
<dbReference type="KEGG" id="mfp:MBIO_0548"/>
<dbReference type="EMBL" id="AP009608">
    <property type="protein sequence ID" value="BAH69813.1"/>
    <property type="molecule type" value="Genomic_DNA"/>
</dbReference>
<dbReference type="eggNOG" id="COG3328">
    <property type="taxonomic scope" value="Bacteria"/>
</dbReference>
<gene>
    <name evidence="7" type="ordered locus">MBIO_0548</name>
</gene>
<evidence type="ECO:0000256" key="1">
    <source>
        <dbReference type="ARBA" id="ARBA00002190"/>
    </source>
</evidence>
<keyword evidence="5 6" id="KW-0233">DNA recombination</keyword>
<dbReference type="GO" id="GO:0004803">
    <property type="term" value="F:transposase activity"/>
    <property type="evidence" value="ECO:0007669"/>
    <property type="project" value="UniProtKB-UniRule"/>
</dbReference>
<accession>C4XF91</accession>